<proteinExistence type="predicted"/>
<name>A0ACA9P1X1_9GLOM</name>
<evidence type="ECO:0000313" key="1">
    <source>
        <dbReference type="EMBL" id="CAG8684051.1"/>
    </source>
</evidence>
<gene>
    <name evidence="1" type="ORF">ACOLOM_LOCUS9469</name>
</gene>
<comment type="caution">
    <text evidence="1">The sequence shown here is derived from an EMBL/GenBank/DDBJ whole genome shotgun (WGS) entry which is preliminary data.</text>
</comment>
<organism evidence="1 2">
    <name type="scientific">Acaulospora colombiana</name>
    <dbReference type="NCBI Taxonomy" id="27376"/>
    <lineage>
        <taxon>Eukaryota</taxon>
        <taxon>Fungi</taxon>
        <taxon>Fungi incertae sedis</taxon>
        <taxon>Mucoromycota</taxon>
        <taxon>Glomeromycotina</taxon>
        <taxon>Glomeromycetes</taxon>
        <taxon>Diversisporales</taxon>
        <taxon>Acaulosporaceae</taxon>
        <taxon>Acaulospora</taxon>
    </lineage>
</organism>
<protein>
    <submittedName>
        <fullName evidence="1">10019_t:CDS:1</fullName>
    </submittedName>
</protein>
<sequence length="112" mass="12778">MLIGPPLAWVQQGPLQLHSATQEHNQTERRQKWALPVTLWNSACCKWPNGEVFNSLSGPWVDLSVANIVIIRIHPKNYKVMRFESLQRFMATMYGNLERNAGCSGILSNAKW</sequence>
<dbReference type="Proteomes" id="UP000789525">
    <property type="component" value="Unassembled WGS sequence"/>
</dbReference>
<accession>A0ACA9P1X1</accession>
<keyword evidence="2" id="KW-1185">Reference proteome</keyword>
<reference evidence="1" key="1">
    <citation type="submission" date="2021-06" db="EMBL/GenBank/DDBJ databases">
        <authorList>
            <person name="Kallberg Y."/>
            <person name="Tangrot J."/>
            <person name="Rosling A."/>
        </authorList>
    </citation>
    <scope>NUCLEOTIDE SEQUENCE</scope>
    <source>
        <strain evidence="1">CL356</strain>
    </source>
</reference>
<dbReference type="EMBL" id="CAJVPT010027544">
    <property type="protein sequence ID" value="CAG8684051.1"/>
    <property type="molecule type" value="Genomic_DNA"/>
</dbReference>
<evidence type="ECO:0000313" key="2">
    <source>
        <dbReference type="Proteomes" id="UP000789525"/>
    </source>
</evidence>